<evidence type="ECO:0000313" key="4">
    <source>
        <dbReference type="Proteomes" id="UP000321306"/>
    </source>
</evidence>
<evidence type="ECO:0000256" key="1">
    <source>
        <dbReference type="SAM" id="MobiDB-lite"/>
    </source>
</evidence>
<evidence type="ECO:0000313" key="3">
    <source>
        <dbReference type="EMBL" id="GEM47886.1"/>
    </source>
</evidence>
<protein>
    <submittedName>
        <fullName evidence="3">Uncharacterized protein</fullName>
    </submittedName>
</protein>
<dbReference type="EMBL" id="BJXB01000016">
    <property type="protein sequence ID" value="GEM47886.1"/>
    <property type="molecule type" value="Genomic_DNA"/>
</dbReference>
<gene>
    <name evidence="3" type="ORF">DC3_35210</name>
</gene>
<evidence type="ECO:0000256" key="2">
    <source>
        <dbReference type="SAM" id="Phobius"/>
    </source>
</evidence>
<dbReference type="Proteomes" id="UP000321306">
    <property type="component" value="Unassembled WGS sequence"/>
</dbReference>
<proteinExistence type="predicted"/>
<keyword evidence="2" id="KW-0812">Transmembrane</keyword>
<feature type="region of interest" description="Disordered" evidence="1">
    <location>
        <begin position="179"/>
        <end position="250"/>
    </location>
</feature>
<feature type="transmembrane region" description="Helical" evidence="2">
    <location>
        <begin position="12"/>
        <end position="32"/>
    </location>
</feature>
<name>A0A511N627_DEIC1</name>
<keyword evidence="4" id="KW-1185">Reference proteome</keyword>
<reference evidence="3 4" key="1">
    <citation type="submission" date="2019-07" db="EMBL/GenBank/DDBJ databases">
        <title>Whole genome shotgun sequence of Deinococcus cellulosilyticus NBRC 106333.</title>
        <authorList>
            <person name="Hosoyama A."/>
            <person name="Uohara A."/>
            <person name="Ohji S."/>
            <person name="Ichikawa N."/>
        </authorList>
    </citation>
    <scope>NUCLEOTIDE SEQUENCE [LARGE SCALE GENOMIC DNA]</scope>
    <source>
        <strain evidence="3 4">NBRC 106333</strain>
    </source>
</reference>
<comment type="caution">
    <text evidence="3">The sequence shown here is derived from an EMBL/GenBank/DDBJ whole genome shotgun (WGS) entry which is preliminary data.</text>
</comment>
<keyword evidence="2" id="KW-0472">Membrane</keyword>
<keyword evidence="2" id="KW-1133">Transmembrane helix</keyword>
<dbReference type="RefSeq" id="WP_146886513.1">
    <property type="nucleotide sequence ID" value="NZ_BJXB01000016.1"/>
</dbReference>
<sequence length="250" mass="25969">MSDPTRNKSMVPAVLGMGGVVVLSALAIVYMGKPSAKTAQTRDWTPEKVLQTLQVKPVKTAGDAPRCSLIPDDPGVEVLKNLNTNGHSSTQLSVLMDAALPLQQLSGRLIKSGQFETLSSHANAETRGGPRSRYLVSTDKSRRVIMLQQQARCLTVVALAAGTALEDVAAAQVKFSPEEVPPLVTSEPTDPSTPALPAEVQDPQGTPTDLQGPGVAGPEPTGQTAEMGTDAQPEGTDSPAPEVSGSDAGE</sequence>
<organism evidence="3 4">
    <name type="scientific">Deinococcus cellulosilyticus (strain DSM 18568 / NBRC 106333 / KACC 11606 / 5516J-15)</name>
    <dbReference type="NCBI Taxonomy" id="1223518"/>
    <lineage>
        <taxon>Bacteria</taxon>
        <taxon>Thermotogati</taxon>
        <taxon>Deinococcota</taxon>
        <taxon>Deinococci</taxon>
        <taxon>Deinococcales</taxon>
        <taxon>Deinococcaceae</taxon>
        <taxon>Deinococcus</taxon>
    </lineage>
</organism>
<accession>A0A511N627</accession>
<dbReference type="AlphaFoldDB" id="A0A511N627"/>